<dbReference type="OrthoDB" id="7278571at2"/>
<reference evidence="2 3" key="1">
    <citation type="submission" date="2017-07" db="EMBL/GenBank/DDBJ databases">
        <title>A draft genome sequence of Komagataeibacter sucrofermentans LMG 18788.</title>
        <authorList>
            <person name="Skraban J."/>
            <person name="Cleenwerck I."/>
            <person name="Vandamme P."/>
            <person name="Trcek J."/>
        </authorList>
    </citation>
    <scope>NUCLEOTIDE SEQUENCE [LARGE SCALE GENOMIC DNA]</scope>
    <source>
        <strain evidence="2 3">LMG 18788</strain>
    </source>
</reference>
<dbReference type="EMBL" id="NKUA01000026">
    <property type="protein sequence ID" value="PYD77757.1"/>
    <property type="molecule type" value="Genomic_DNA"/>
</dbReference>
<feature type="compositionally biased region" description="Polar residues" evidence="1">
    <location>
        <begin position="77"/>
        <end position="91"/>
    </location>
</feature>
<protein>
    <submittedName>
        <fullName evidence="2">Uncharacterized protein</fullName>
    </submittedName>
</protein>
<feature type="region of interest" description="Disordered" evidence="1">
    <location>
        <begin position="70"/>
        <end position="91"/>
    </location>
</feature>
<proteinExistence type="predicted"/>
<organism evidence="2 3">
    <name type="scientific">Komagataeibacter sucrofermentans</name>
    <dbReference type="NCBI Taxonomy" id="1053551"/>
    <lineage>
        <taxon>Bacteria</taxon>
        <taxon>Pseudomonadati</taxon>
        <taxon>Pseudomonadota</taxon>
        <taxon>Alphaproteobacteria</taxon>
        <taxon>Acetobacterales</taxon>
        <taxon>Acetobacteraceae</taxon>
        <taxon>Komagataeibacter</taxon>
    </lineage>
</organism>
<evidence type="ECO:0000256" key="1">
    <source>
        <dbReference type="SAM" id="MobiDB-lite"/>
    </source>
</evidence>
<keyword evidence="3" id="KW-1185">Reference proteome</keyword>
<evidence type="ECO:0000313" key="3">
    <source>
        <dbReference type="Proteomes" id="UP000247814"/>
    </source>
</evidence>
<dbReference type="AlphaFoldDB" id="A0A318QDS1"/>
<sequence length="91" mass="9790">MAGSGIKQARDLEIMDTDAMTVALLREYGLPGARERARHHVGRCVEAGLVDDAAFWMRVSNQLENLASSDYGPGNLFTPSGQISPTATRLG</sequence>
<dbReference type="Proteomes" id="UP000247814">
    <property type="component" value="Unassembled WGS sequence"/>
</dbReference>
<accession>A0A318QDS1</accession>
<gene>
    <name evidence="2" type="ORF">CFR77_13970</name>
</gene>
<evidence type="ECO:0000313" key="2">
    <source>
        <dbReference type="EMBL" id="PYD77757.1"/>
    </source>
</evidence>
<name>A0A318QDS1_9PROT</name>
<comment type="caution">
    <text evidence="2">The sequence shown here is derived from an EMBL/GenBank/DDBJ whole genome shotgun (WGS) entry which is preliminary data.</text>
</comment>